<name>A0A9D2REP1_9BURK</name>
<dbReference type="Pfam" id="PF13439">
    <property type="entry name" value="Glyco_transf_4"/>
    <property type="match status" value="1"/>
</dbReference>
<reference evidence="4" key="2">
    <citation type="submission" date="2021-04" db="EMBL/GenBank/DDBJ databases">
        <authorList>
            <person name="Gilroy R."/>
        </authorList>
    </citation>
    <scope>NUCLEOTIDE SEQUENCE</scope>
    <source>
        <strain evidence="4">9264</strain>
    </source>
</reference>
<dbReference type="Pfam" id="PF13692">
    <property type="entry name" value="Glyco_trans_1_4"/>
    <property type="match status" value="1"/>
</dbReference>
<dbReference type="PANTHER" id="PTHR12526">
    <property type="entry name" value="GLYCOSYLTRANSFERASE"/>
    <property type="match status" value="1"/>
</dbReference>
<dbReference type="CDD" id="cd03820">
    <property type="entry name" value="GT4_AmsD-like"/>
    <property type="match status" value="1"/>
</dbReference>
<dbReference type="AlphaFoldDB" id="A0A9D2REP1"/>
<evidence type="ECO:0000313" key="5">
    <source>
        <dbReference type="Proteomes" id="UP000823889"/>
    </source>
</evidence>
<keyword evidence="1" id="KW-0328">Glycosyltransferase</keyword>
<evidence type="ECO:0000313" key="4">
    <source>
        <dbReference type="EMBL" id="HJD43663.1"/>
    </source>
</evidence>
<keyword evidence="2" id="KW-0808">Transferase</keyword>
<evidence type="ECO:0000256" key="2">
    <source>
        <dbReference type="ARBA" id="ARBA00022679"/>
    </source>
</evidence>
<dbReference type="InterPro" id="IPR028098">
    <property type="entry name" value="Glyco_trans_4-like_N"/>
</dbReference>
<reference evidence="4" key="1">
    <citation type="journal article" date="2021" name="PeerJ">
        <title>Extensive microbial diversity within the chicken gut microbiome revealed by metagenomics and culture.</title>
        <authorList>
            <person name="Gilroy R."/>
            <person name="Ravi A."/>
            <person name="Getino M."/>
            <person name="Pursley I."/>
            <person name="Horton D.L."/>
            <person name="Alikhan N.F."/>
            <person name="Baker D."/>
            <person name="Gharbi K."/>
            <person name="Hall N."/>
            <person name="Watson M."/>
            <person name="Adriaenssens E.M."/>
            <person name="Foster-Nyarko E."/>
            <person name="Jarju S."/>
            <person name="Secka A."/>
            <person name="Antonio M."/>
            <person name="Oren A."/>
            <person name="Chaudhuri R.R."/>
            <person name="La Ragione R."/>
            <person name="Hildebrand F."/>
            <person name="Pallen M.J."/>
        </authorList>
    </citation>
    <scope>NUCLEOTIDE SEQUENCE</scope>
    <source>
        <strain evidence="4">9264</strain>
    </source>
</reference>
<feature type="domain" description="Glycosyltransferase subfamily 4-like N-terminal" evidence="3">
    <location>
        <begin position="13"/>
        <end position="172"/>
    </location>
</feature>
<protein>
    <submittedName>
        <fullName evidence="4">Glycosyltransferase family 4 protein</fullName>
    </submittedName>
</protein>
<sequence length="374" mass="41308">MRILFFVGAMNAGGAERVAATLVNAWAAQGHQVMFVATHLQARQSFYPIDRAVHTHWLGKHLPRLPLPRIVRKWWAIRKLVKQQRPDVVVSFLTNVNVTVLACTCGLKVPVIVSERTNPLHSQSAGAALKRLRRWLYPYAQAVVAQTEDSRQALQRLIPRLRPTQLAVLPNPLPDAVLEVTRSQPVTHTVAPHVVALGRLASPKGFDQLIRVFATVAASRPEWSLHIYGDGPLKGSLQQQVDQTGLATRIHLKGRTDQPWQALGKAQVFALSSLYEGFPNVLLEAMAMGLPCVTVDCPSGPRDMSDQGRYARLVPSKDDEAFAQALAELMDDAALRGALGQRAAQWVVQRYRSEAVVAQWDALLNQVSLVQPQP</sequence>
<evidence type="ECO:0000256" key="1">
    <source>
        <dbReference type="ARBA" id="ARBA00022676"/>
    </source>
</evidence>
<comment type="caution">
    <text evidence="4">The sequence shown here is derived from an EMBL/GenBank/DDBJ whole genome shotgun (WGS) entry which is preliminary data.</text>
</comment>
<proteinExistence type="predicted"/>
<evidence type="ECO:0000259" key="3">
    <source>
        <dbReference type="Pfam" id="PF13439"/>
    </source>
</evidence>
<dbReference type="Gene3D" id="3.40.50.2000">
    <property type="entry name" value="Glycogen Phosphorylase B"/>
    <property type="match status" value="2"/>
</dbReference>
<accession>A0A9D2REP1</accession>
<dbReference type="Proteomes" id="UP000823889">
    <property type="component" value="Unassembled WGS sequence"/>
</dbReference>
<gene>
    <name evidence="4" type="ORF">H9906_01360</name>
</gene>
<organism evidence="4 5">
    <name type="scientific">Candidatus Paenalcaligenes intestinipullorum</name>
    <dbReference type="NCBI Taxonomy" id="2838718"/>
    <lineage>
        <taxon>Bacteria</taxon>
        <taxon>Pseudomonadati</taxon>
        <taxon>Pseudomonadota</taxon>
        <taxon>Betaproteobacteria</taxon>
        <taxon>Burkholderiales</taxon>
        <taxon>Alcaligenaceae</taxon>
        <taxon>Paenalcaligenes</taxon>
    </lineage>
</organism>
<dbReference type="EMBL" id="DWUQ01000026">
    <property type="protein sequence ID" value="HJD43663.1"/>
    <property type="molecule type" value="Genomic_DNA"/>
</dbReference>
<dbReference type="GO" id="GO:0016757">
    <property type="term" value="F:glycosyltransferase activity"/>
    <property type="evidence" value="ECO:0007669"/>
    <property type="project" value="UniProtKB-KW"/>
</dbReference>
<dbReference type="PANTHER" id="PTHR12526:SF510">
    <property type="entry name" value="D-INOSITOL 3-PHOSPHATE GLYCOSYLTRANSFERASE"/>
    <property type="match status" value="1"/>
</dbReference>
<dbReference type="SUPFAM" id="SSF53756">
    <property type="entry name" value="UDP-Glycosyltransferase/glycogen phosphorylase"/>
    <property type="match status" value="1"/>
</dbReference>